<proteinExistence type="predicted"/>
<dbReference type="Proteomes" id="UP000204221">
    <property type="component" value="Chromosome"/>
</dbReference>
<dbReference type="AlphaFoldDB" id="A0A221W0L6"/>
<evidence type="ECO:0000313" key="2">
    <source>
        <dbReference type="EMBL" id="ASO19326.1"/>
    </source>
</evidence>
<dbReference type="KEGG" id="ahg:AHOG_08405"/>
<organism evidence="2 3">
    <name type="scientific">Actinoalloteichus hoggarensis</name>
    <dbReference type="NCBI Taxonomy" id="1470176"/>
    <lineage>
        <taxon>Bacteria</taxon>
        <taxon>Bacillati</taxon>
        <taxon>Actinomycetota</taxon>
        <taxon>Actinomycetes</taxon>
        <taxon>Pseudonocardiales</taxon>
        <taxon>Pseudonocardiaceae</taxon>
        <taxon>Actinoalloteichus</taxon>
    </lineage>
</organism>
<evidence type="ECO:0000256" key="1">
    <source>
        <dbReference type="SAM" id="MobiDB-lite"/>
    </source>
</evidence>
<accession>A0A221W0L6</accession>
<sequence>MLSEARDAVEVSAHPGSATVAGRSEDRVSARVAPTEVGRAGFDGVGRAWGVAAGAGPVEAGPAGAAGKGRTDGRRTTADDAVPVWAVAAAVRKPGSGAGAGGGAVGSDVAGEAVAAGTAGPAIVPAETARGARVGTAGTRPVLRVGSAGGGSVRTGTAGFTAVRTGTAWWNEAARTGTIRTWGALMPRGSPSVGSNASGSGCAHAAHAAAMPGAGPVRSRRPVDNSALWTTSTTCSAALGVASRGTYTAGCGQFVSRPTSQCRRMPDHHDDDQARAPGGPDAVLSPCGSGRFARHQGGGPPGSSRQPTVRAGRVQHAEHTRWNRLWPSSP</sequence>
<feature type="region of interest" description="Disordered" evidence="1">
    <location>
        <begin position="56"/>
        <end position="77"/>
    </location>
</feature>
<feature type="region of interest" description="Disordered" evidence="1">
    <location>
        <begin position="259"/>
        <end position="330"/>
    </location>
</feature>
<reference evidence="2 3" key="1">
    <citation type="submission" date="2017-07" db="EMBL/GenBank/DDBJ databases">
        <title>Complete genome sequence of Actinoalloteichus hoggarensis DSM 45943, type strain of Actinoalloteichus hoggarensis.</title>
        <authorList>
            <person name="Ruckert C."/>
            <person name="Nouioui I."/>
            <person name="Willmese J."/>
            <person name="van Wezel G."/>
            <person name="Klenk H.-P."/>
            <person name="Kalinowski J."/>
            <person name="Zotchev S.B."/>
        </authorList>
    </citation>
    <scope>NUCLEOTIDE SEQUENCE [LARGE SCALE GENOMIC DNA]</scope>
    <source>
        <strain evidence="2 3">DSM 45943</strain>
    </source>
</reference>
<evidence type="ECO:0000313" key="3">
    <source>
        <dbReference type="Proteomes" id="UP000204221"/>
    </source>
</evidence>
<dbReference type="EMBL" id="CP022521">
    <property type="protein sequence ID" value="ASO19326.1"/>
    <property type="molecule type" value="Genomic_DNA"/>
</dbReference>
<feature type="region of interest" description="Disordered" evidence="1">
    <location>
        <begin position="1"/>
        <end position="29"/>
    </location>
</feature>
<name>A0A221W0L6_9PSEU</name>
<gene>
    <name evidence="2" type="ORF">AHOG_08405</name>
</gene>
<keyword evidence="3" id="KW-1185">Reference proteome</keyword>
<protein>
    <submittedName>
        <fullName evidence="2">Uncharacterized protein</fullName>
    </submittedName>
</protein>
<feature type="compositionally biased region" description="Low complexity" evidence="1">
    <location>
        <begin position="56"/>
        <end position="65"/>
    </location>
</feature>
<feature type="compositionally biased region" description="Basic and acidic residues" evidence="1">
    <location>
        <begin position="264"/>
        <end position="274"/>
    </location>
</feature>